<sequence length="204" mass="23431">MGVPFSKSSVQPCVRVIIYEDRNECPRTFWIPLIDNRIIFLLHPFPSVTQFPRLPYSVYDIYKEYFVEIGTFMAMDATFGENPFLILRQSELRDDECPYLGDRINELKNLISMDPGDLQYGTSAPYTSISRLLFKTTIAAVAFLIGQCIFILAWVWNAPEALQCPQEPIQSTYTVVQPQRTVFVELSSSSESDECEDELMVKLE</sequence>
<dbReference type="AlphaFoldDB" id="A0AAD5YY98"/>
<evidence type="ECO:0000313" key="3">
    <source>
        <dbReference type="Proteomes" id="UP001213000"/>
    </source>
</evidence>
<dbReference type="Proteomes" id="UP001213000">
    <property type="component" value="Unassembled WGS sequence"/>
</dbReference>
<evidence type="ECO:0000313" key="2">
    <source>
        <dbReference type="EMBL" id="KAJ3575525.1"/>
    </source>
</evidence>
<organism evidence="2 3">
    <name type="scientific">Leucocoprinus birnbaumii</name>
    <dbReference type="NCBI Taxonomy" id="56174"/>
    <lineage>
        <taxon>Eukaryota</taxon>
        <taxon>Fungi</taxon>
        <taxon>Dikarya</taxon>
        <taxon>Basidiomycota</taxon>
        <taxon>Agaricomycotina</taxon>
        <taxon>Agaricomycetes</taxon>
        <taxon>Agaricomycetidae</taxon>
        <taxon>Agaricales</taxon>
        <taxon>Agaricineae</taxon>
        <taxon>Agaricaceae</taxon>
        <taxon>Leucocoprinus</taxon>
    </lineage>
</organism>
<name>A0AAD5YY98_9AGAR</name>
<keyword evidence="1" id="KW-1133">Transmembrane helix</keyword>
<feature type="transmembrane region" description="Helical" evidence="1">
    <location>
        <begin position="132"/>
        <end position="156"/>
    </location>
</feature>
<reference evidence="2" key="1">
    <citation type="submission" date="2022-07" db="EMBL/GenBank/DDBJ databases">
        <title>Genome Sequence of Leucocoprinus birnbaumii.</title>
        <authorList>
            <person name="Buettner E."/>
        </authorList>
    </citation>
    <scope>NUCLEOTIDE SEQUENCE</scope>
    <source>
        <strain evidence="2">VT141</strain>
    </source>
</reference>
<gene>
    <name evidence="2" type="ORF">NP233_g1030</name>
</gene>
<accession>A0AAD5YY98</accession>
<comment type="caution">
    <text evidence="2">The sequence shown here is derived from an EMBL/GenBank/DDBJ whole genome shotgun (WGS) entry which is preliminary data.</text>
</comment>
<keyword evidence="1" id="KW-0472">Membrane</keyword>
<protein>
    <submittedName>
        <fullName evidence="2">Uncharacterized protein</fullName>
    </submittedName>
</protein>
<proteinExistence type="predicted"/>
<dbReference type="EMBL" id="JANIEX010000034">
    <property type="protein sequence ID" value="KAJ3575525.1"/>
    <property type="molecule type" value="Genomic_DNA"/>
</dbReference>
<evidence type="ECO:0000256" key="1">
    <source>
        <dbReference type="SAM" id="Phobius"/>
    </source>
</evidence>
<keyword evidence="3" id="KW-1185">Reference proteome</keyword>
<keyword evidence="1" id="KW-0812">Transmembrane</keyword>